<sequence length="148" mass="15433">MIKIFAPLAALVAAATASPVDFGPSTTSAYCTTGTPVVTAGYTINYAPAEPTVIQSGVGYKPEATWASQHVAATYTYGVPDPKETGFAYAQFKCQYTCNSAPGGSSFFVEYIGGQVGSSCTCYTELLFPETFVAGNQTMVGGWNAICD</sequence>
<protein>
    <submittedName>
        <fullName evidence="2">Uncharacterized protein</fullName>
    </submittedName>
</protein>
<dbReference type="HOGENOM" id="CLU_140466_0_0_1"/>
<dbReference type="AlphaFoldDB" id="W3WT20"/>
<keyword evidence="1" id="KW-0732">Signal</keyword>
<dbReference type="OrthoDB" id="4693324at2759"/>
<proteinExistence type="predicted"/>
<dbReference type="GeneID" id="19275910"/>
<dbReference type="Proteomes" id="UP000030651">
    <property type="component" value="Unassembled WGS sequence"/>
</dbReference>
<evidence type="ECO:0000256" key="1">
    <source>
        <dbReference type="SAM" id="SignalP"/>
    </source>
</evidence>
<dbReference type="EMBL" id="KI912116">
    <property type="protein sequence ID" value="ETS77023.1"/>
    <property type="molecule type" value="Genomic_DNA"/>
</dbReference>
<dbReference type="KEGG" id="pfy:PFICI_10897"/>
<evidence type="ECO:0000313" key="2">
    <source>
        <dbReference type="EMBL" id="ETS77023.1"/>
    </source>
</evidence>
<keyword evidence="3" id="KW-1185">Reference proteome</keyword>
<accession>W3WT20</accession>
<gene>
    <name evidence="2" type="ORF">PFICI_10897</name>
</gene>
<reference evidence="3" key="1">
    <citation type="journal article" date="2015" name="BMC Genomics">
        <title>Genomic and transcriptomic analysis of the endophytic fungus Pestalotiopsis fici reveals its lifestyle and high potential for synthesis of natural products.</title>
        <authorList>
            <person name="Wang X."/>
            <person name="Zhang X."/>
            <person name="Liu L."/>
            <person name="Xiang M."/>
            <person name="Wang W."/>
            <person name="Sun X."/>
            <person name="Che Y."/>
            <person name="Guo L."/>
            <person name="Liu G."/>
            <person name="Guo L."/>
            <person name="Wang C."/>
            <person name="Yin W.B."/>
            <person name="Stadler M."/>
            <person name="Zhang X."/>
            <person name="Liu X."/>
        </authorList>
    </citation>
    <scope>NUCLEOTIDE SEQUENCE [LARGE SCALE GENOMIC DNA]</scope>
    <source>
        <strain evidence="3">W106-1 / CGMCC3.15140</strain>
    </source>
</reference>
<organism evidence="2 3">
    <name type="scientific">Pestalotiopsis fici (strain W106-1 / CGMCC3.15140)</name>
    <dbReference type="NCBI Taxonomy" id="1229662"/>
    <lineage>
        <taxon>Eukaryota</taxon>
        <taxon>Fungi</taxon>
        <taxon>Dikarya</taxon>
        <taxon>Ascomycota</taxon>
        <taxon>Pezizomycotina</taxon>
        <taxon>Sordariomycetes</taxon>
        <taxon>Xylariomycetidae</taxon>
        <taxon>Amphisphaeriales</taxon>
        <taxon>Sporocadaceae</taxon>
        <taxon>Pestalotiopsis</taxon>
    </lineage>
</organism>
<name>W3WT20_PESFW</name>
<dbReference type="RefSeq" id="XP_007837669.1">
    <property type="nucleotide sequence ID" value="XM_007839478.1"/>
</dbReference>
<evidence type="ECO:0000313" key="3">
    <source>
        <dbReference type="Proteomes" id="UP000030651"/>
    </source>
</evidence>
<feature type="chain" id="PRO_5004833840" evidence="1">
    <location>
        <begin position="18"/>
        <end position="148"/>
    </location>
</feature>
<feature type="signal peptide" evidence="1">
    <location>
        <begin position="1"/>
        <end position="17"/>
    </location>
</feature>
<dbReference type="OMA" id="FAYAQFK"/>
<dbReference type="InParanoid" id="W3WT20"/>